<comment type="caution">
    <text evidence="1">The sequence shown here is derived from an EMBL/GenBank/DDBJ whole genome shotgun (WGS) entry which is preliminary data.</text>
</comment>
<dbReference type="Proteomes" id="UP001567537">
    <property type="component" value="Unassembled WGS sequence"/>
</dbReference>
<name>A0ABV4ITB2_9ACTN</name>
<organism evidence="1 2">
    <name type="scientific">Streptomyces pimonensis</name>
    <dbReference type="NCBI Taxonomy" id="2860288"/>
    <lineage>
        <taxon>Bacteria</taxon>
        <taxon>Bacillati</taxon>
        <taxon>Actinomycetota</taxon>
        <taxon>Actinomycetes</taxon>
        <taxon>Kitasatosporales</taxon>
        <taxon>Streptomycetaceae</taxon>
        <taxon>Streptomyces</taxon>
    </lineage>
</organism>
<dbReference type="EMBL" id="JAHWZY010000002">
    <property type="protein sequence ID" value="MEZ3177885.1"/>
    <property type="molecule type" value="Genomic_DNA"/>
</dbReference>
<evidence type="ECO:0000313" key="2">
    <source>
        <dbReference type="Proteomes" id="UP001567537"/>
    </source>
</evidence>
<accession>A0ABV4ITB2</accession>
<protein>
    <submittedName>
        <fullName evidence="1">Uncharacterized protein</fullName>
    </submittedName>
</protein>
<proteinExistence type="predicted"/>
<keyword evidence="2" id="KW-1185">Reference proteome</keyword>
<sequence length="54" mass="6301">MMTMAVYRVTPDGKRIVIREEHEVTPIKTIPLVDNWPPRRCPRHRLHGLAVASR</sequence>
<gene>
    <name evidence="1" type="ORF">KYY02_03885</name>
</gene>
<dbReference type="RefSeq" id="WP_371235977.1">
    <property type="nucleotide sequence ID" value="NZ_JAHWZY010000002.1"/>
</dbReference>
<evidence type="ECO:0000313" key="1">
    <source>
        <dbReference type="EMBL" id="MEZ3177885.1"/>
    </source>
</evidence>
<reference evidence="1 2" key="1">
    <citation type="journal article" date="2021" name="Res Sq">
        <title>Streptomyces Pimoensis sp. nov., Isolated From the Taklimakan Desert in Xinjiang, China.</title>
        <authorList>
            <person name="Zhang P."/>
            <person name="Luo X."/>
            <person name="Luo X."/>
            <person name="Liu Z."/>
            <person name="Xia Z."/>
            <person name="Wan C."/>
            <person name="zhang L."/>
        </authorList>
    </citation>
    <scope>NUCLEOTIDE SEQUENCE [LARGE SCALE GENOMIC DNA]</scope>
    <source>
        <strain evidence="1 2">TRM75549</strain>
    </source>
</reference>